<sequence length="188" mass="21135">MKKNTLIIIFLIVAIISTSLIVGASNTVKQQCISLYKKIAYMDAKNSSKSNNSLNFKDMSDKVVKTSNIALPIVDIDENCKIIDLNSKFDFIFENNNIAGLMIYNEEGPILVGGLTEAVSLYSLYNKILNTYDKDIKLSIVQVGSSRSLMVNNEDIWISQLTSQIYEQFKPMTKYSILDVVRKLENGN</sequence>
<evidence type="ECO:0000313" key="2">
    <source>
        <dbReference type="Proteomes" id="UP000184465"/>
    </source>
</evidence>
<dbReference type="RefSeq" id="WP_073147356.1">
    <property type="nucleotide sequence ID" value="NZ_FRAG01000007.1"/>
</dbReference>
<accession>A0A1M6LP94</accession>
<keyword evidence="2" id="KW-1185">Reference proteome</keyword>
<dbReference type="AlphaFoldDB" id="A0A1M6LP94"/>
<name>A0A1M6LP94_PARC5</name>
<organism evidence="1 2">
    <name type="scientific">Paramaledivibacter caminithermalis (strain DSM 15212 / CIP 107654 / DViRD3)</name>
    <name type="common">Clostridium caminithermale</name>
    <dbReference type="NCBI Taxonomy" id="1121301"/>
    <lineage>
        <taxon>Bacteria</taxon>
        <taxon>Bacillati</taxon>
        <taxon>Bacillota</taxon>
        <taxon>Clostridia</taxon>
        <taxon>Peptostreptococcales</taxon>
        <taxon>Caminicellaceae</taxon>
        <taxon>Paramaledivibacter</taxon>
    </lineage>
</organism>
<dbReference type="Proteomes" id="UP000184465">
    <property type="component" value="Unassembled WGS sequence"/>
</dbReference>
<gene>
    <name evidence="1" type="ORF">SAMN02745912_00876</name>
</gene>
<reference evidence="1 2" key="1">
    <citation type="submission" date="2016-11" db="EMBL/GenBank/DDBJ databases">
        <authorList>
            <person name="Jaros S."/>
            <person name="Januszkiewicz K."/>
            <person name="Wedrychowicz H."/>
        </authorList>
    </citation>
    <scope>NUCLEOTIDE SEQUENCE [LARGE SCALE GENOMIC DNA]</scope>
    <source>
        <strain evidence="1 2">DSM 15212</strain>
    </source>
</reference>
<proteinExistence type="predicted"/>
<protein>
    <submittedName>
        <fullName evidence="1">Uncharacterized protein</fullName>
    </submittedName>
</protein>
<dbReference type="EMBL" id="FRAG01000007">
    <property type="protein sequence ID" value="SHJ72985.1"/>
    <property type="molecule type" value="Genomic_DNA"/>
</dbReference>
<evidence type="ECO:0000313" key="1">
    <source>
        <dbReference type="EMBL" id="SHJ72985.1"/>
    </source>
</evidence>